<sequence length="266" mass="29315">MTISDSGLPPRQPQPPISPEHQQSSTGWPGWASWVQQVQLMMKQQQDQIMQLNARMEAMYAQLKAVEGKPTYNIEKLEYHFDQLKVEKLDGTLNIGIQPPSDGDEADIDQLIVQQAKKGMSAGQSGTGAGAGAGAAPAQKPPNVFPTASPAATQPPPPFSAIQSRVDAYLDQTAPIRLGAFEMEQNLPLDPFHRRIVIEDLRKQMPQRIQYYMQQVSKDQGDDEQDDSAIEEQVTTKTIRDIEMAFRQYLNKLANGGTNAGGVNTV</sequence>
<dbReference type="Proteomes" id="UP000005387">
    <property type="component" value="Unassembled WGS sequence"/>
</dbReference>
<evidence type="ECO:0000313" key="4">
    <source>
        <dbReference type="Proteomes" id="UP000005387"/>
    </source>
</evidence>
<feature type="region of interest" description="Disordered" evidence="2">
    <location>
        <begin position="119"/>
        <end position="155"/>
    </location>
</feature>
<dbReference type="STRING" id="717606.PaecuDRAFT_3417"/>
<feature type="coiled-coil region" evidence="1">
    <location>
        <begin position="35"/>
        <end position="69"/>
    </location>
</feature>
<protein>
    <submittedName>
        <fullName evidence="3">Spore germination protein GerPC</fullName>
    </submittedName>
</protein>
<dbReference type="Pfam" id="PF10737">
    <property type="entry name" value="GerPC"/>
    <property type="match status" value="1"/>
</dbReference>
<dbReference type="eggNOG" id="ENOG5032VKI">
    <property type="taxonomic scope" value="Bacteria"/>
</dbReference>
<keyword evidence="1" id="KW-0175">Coiled coil</keyword>
<name>E0ICM8_9BACL</name>
<evidence type="ECO:0000256" key="1">
    <source>
        <dbReference type="SAM" id="Coils"/>
    </source>
</evidence>
<dbReference type="OrthoDB" id="2991331at2"/>
<evidence type="ECO:0000256" key="2">
    <source>
        <dbReference type="SAM" id="MobiDB-lite"/>
    </source>
</evidence>
<keyword evidence="4" id="KW-1185">Reference proteome</keyword>
<gene>
    <name evidence="3" type="ORF">PaecuDRAFT_3417</name>
</gene>
<dbReference type="InterPro" id="IPR019673">
    <property type="entry name" value="Spore_germination_GerPC"/>
</dbReference>
<reference evidence="3 4" key="1">
    <citation type="submission" date="2010-07" db="EMBL/GenBank/DDBJ databases">
        <title>The draft genome of Paenibacillus curdlanolyticus YK9.</title>
        <authorList>
            <consortium name="US DOE Joint Genome Institute (JGI-PGF)"/>
            <person name="Lucas S."/>
            <person name="Copeland A."/>
            <person name="Lapidus A."/>
            <person name="Cheng J.-F."/>
            <person name="Bruce D."/>
            <person name="Goodwin L."/>
            <person name="Pitluck S."/>
            <person name="Land M.L."/>
            <person name="Hauser L."/>
            <person name="Chang Y.-J."/>
            <person name="Jeffries C."/>
            <person name="Anderson I.J."/>
            <person name="Johnson E."/>
            <person name="Loganathan U."/>
            <person name="Mulhopadhyay B."/>
            <person name="Kyrpides N."/>
            <person name="Woyke T.J."/>
        </authorList>
    </citation>
    <scope>NUCLEOTIDE SEQUENCE [LARGE SCALE GENOMIC DNA]</scope>
    <source>
        <strain evidence="3 4">YK9</strain>
    </source>
</reference>
<proteinExistence type="predicted"/>
<dbReference type="AlphaFoldDB" id="E0ICM8"/>
<accession>E0ICM8</accession>
<evidence type="ECO:0000313" key="3">
    <source>
        <dbReference type="EMBL" id="EFM09914.1"/>
    </source>
</evidence>
<feature type="region of interest" description="Disordered" evidence="2">
    <location>
        <begin position="1"/>
        <end position="28"/>
    </location>
</feature>
<dbReference type="EMBL" id="AEDD01000009">
    <property type="protein sequence ID" value="EFM09914.1"/>
    <property type="molecule type" value="Genomic_DNA"/>
</dbReference>
<dbReference type="RefSeq" id="WP_006039405.1">
    <property type="nucleotide sequence ID" value="NZ_AEDD01000009.1"/>
</dbReference>
<organism evidence="3 4">
    <name type="scientific">Paenibacillus curdlanolyticus YK9</name>
    <dbReference type="NCBI Taxonomy" id="717606"/>
    <lineage>
        <taxon>Bacteria</taxon>
        <taxon>Bacillati</taxon>
        <taxon>Bacillota</taxon>
        <taxon>Bacilli</taxon>
        <taxon>Bacillales</taxon>
        <taxon>Paenibacillaceae</taxon>
        <taxon>Paenibacillus</taxon>
    </lineage>
</organism>